<sequence>ARFERKPLFWHYPHYGNQGGFPASAIRLGDYKLIEDLEDGELELYNLRDDISEHNNLMQLYPQRAEKMHKMLSDWRVEVGAKPLRPNPKTGGVKPGKGSKSVREL</sequence>
<dbReference type="InterPro" id="IPR017850">
    <property type="entry name" value="Alkaline_phosphatase_core_sf"/>
</dbReference>
<reference evidence="2" key="1">
    <citation type="journal article" date="2014" name="Front. Microbiol.">
        <title>High frequency of phylogenetically diverse reductive dehalogenase-homologous genes in deep subseafloor sedimentary metagenomes.</title>
        <authorList>
            <person name="Kawai M."/>
            <person name="Futagami T."/>
            <person name="Toyoda A."/>
            <person name="Takaki Y."/>
            <person name="Nishi S."/>
            <person name="Hori S."/>
            <person name="Arai W."/>
            <person name="Tsubouchi T."/>
            <person name="Morono Y."/>
            <person name="Uchiyama I."/>
            <person name="Ito T."/>
            <person name="Fujiyama A."/>
            <person name="Inagaki F."/>
            <person name="Takami H."/>
        </authorList>
    </citation>
    <scope>NUCLEOTIDE SEQUENCE</scope>
    <source>
        <strain evidence="2">Expedition CK06-06</strain>
    </source>
</reference>
<dbReference type="Gene3D" id="3.30.1120.10">
    <property type="match status" value="1"/>
</dbReference>
<dbReference type="EMBL" id="BART01011531">
    <property type="protein sequence ID" value="GAG86286.1"/>
    <property type="molecule type" value="Genomic_DNA"/>
</dbReference>
<dbReference type="AlphaFoldDB" id="X1CPU4"/>
<protein>
    <recommendedName>
        <fullName evidence="3">N-sulphoglucosamine sulphohydrolase C-terminal domain-containing protein</fullName>
    </recommendedName>
</protein>
<feature type="compositionally biased region" description="Low complexity" evidence="1">
    <location>
        <begin position="88"/>
        <end position="99"/>
    </location>
</feature>
<evidence type="ECO:0000256" key="1">
    <source>
        <dbReference type="SAM" id="MobiDB-lite"/>
    </source>
</evidence>
<gene>
    <name evidence="2" type="ORF">S01H4_24524</name>
</gene>
<dbReference type="SUPFAM" id="SSF53649">
    <property type="entry name" value="Alkaline phosphatase-like"/>
    <property type="match status" value="1"/>
</dbReference>
<evidence type="ECO:0008006" key="3">
    <source>
        <dbReference type="Google" id="ProtNLM"/>
    </source>
</evidence>
<comment type="caution">
    <text evidence="2">The sequence shown here is derived from an EMBL/GenBank/DDBJ whole genome shotgun (WGS) entry which is preliminary data.</text>
</comment>
<accession>X1CPU4</accession>
<organism evidence="2">
    <name type="scientific">marine sediment metagenome</name>
    <dbReference type="NCBI Taxonomy" id="412755"/>
    <lineage>
        <taxon>unclassified sequences</taxon>
        <taxon>metagenomes</taxon>
        <taxon>ecological metagenomes</taxon>
    </lineage>
</organism>
<feature type="region of interest" description="Disordered" evidence="1">
    <location>
        <begin position="80"/>
        <end position="105"/>
    </location>
</feature>
<feature type="non-terminal residue" evidence="2">
    <location>
        <position position="1"/>
    </location>
</feature>
<proteinExistence type="predicted"/>
<evidence type="ECO:0000313" key="2">
    <source>
        <dbReference type="EMBL" id="GAG86286.1"/>
    </source>
</evidence>
<name>X1CPU4_9ZZZZ</name>